<name>A0ABW0K6R0_9BACL</name>
<dbReference type="EMBL" id="JBHSMJ010000017">
    <property type="protein sequence ID" value="MFC5449055.1"/>
    <property type="molecule type" value="Genomic_DNA"/>
</dbReference>
<comment type="caution">
    <text evidence="1">The sequence shown here is derived from an EMBL/GenBank/DDBJ whole genome shotgun (WGS) entry which is preliminary data.</text>
</comment>
<sequence length="149" mass="17941">MALRWTKEQYDDFVSRVGNSIKVEKLDDAKEEKKSKYRNEKVNVDGITFDSQKEARYYNTLKILKRAGEVKDFILQPEFILFEGYIRKHDNKKIRPIKYIADFKVIWSDGRVEIVDVKSSKEFKTQVYRLKRKILEGRYPDIYLKEIYD</sequence>
<proteinExistence type="predicted"/>
<evidence type="ECO:0000313" key="2">
    <source>
        <dbReference type="Proteomes" id="UP001596044"/>
    </source>
</evidence>
<accession>A0ABW0K6R0</accession>
<protein>
    <submittedName>
        <fullName evidence="1">DUF1064 domain-containing protein</fullName>
    </submittedName>
</protein>
<dbReference type="Proteomes" id="UP001596044">
    <property type="component" value="Unassembled WGS sequence"/>
</dbReference>
<reference evidence="2" key="1">
    <citation type="journal article" date="2019" name="Int. J. Syst. Evol. Microbiol.">
        <title>The Global Catalogue of Microorganisms (GCM) 10K type strain sequencing project: providing services to taxonomists for standard genome sequencing and annotation.</title>
        <authorList>
            <consortium name="The Broad Institute Genomics Platform"/>
            <consortium name="The Broad Institute Genome Sequencing Center for Infectious Disease"/>
            <person name="Wu L."/>
            <person name="Ma J."/>
        </authorList>
    </citation>
    <scope>NUCLEOTIDE SEQUENCE [LARGE SCALE GENOMIC DNA]</scope>
    <source>
        <strain evidence="2">KACC 11904</strain>
    </source>
</reference>
<keyword evidence="2" id="KW-1185">Reference proteome</keyword>
<evidence type="ECO:0000313" key="1">
    <source>
        <dbReference type="EMBL" id="MFC5449055.1"/>
    </source>
</evidence>
<dbReference type="InterPro" id="IPR009414">
    <property type="entry name" value="DUF1064"/>
</dbReference>
<dbReference type="RefSeq" id="WP_377524591.1">
    <property type="nucleotide sequence ID" value="NZ_JBHSMJ010000017.1"/>
</dbReference>
<dbReference type="Pfam" id="PF06356">
    <property type="entry name" value="DUF1064"/>
    <property type="match status" value="1"/>
</dbReference>
<gene>
    <name evidence="1" type="ORF">ACFPOG_12340</name>
</gene>
<organism evidence="1 2">
    <name type="scientific">Paenibacillus aestuarii</name>
    <dbReference type="NCBI Taxonomy" id="516965"/>
    <lineage>
        <taxon>Bacteria</taxon>
        <taxon>Bacillati</taxon>
        <taxon>Bacillota</taxon>
        <taxon>Bacilli</taxon>
        <taxon>Bacillales</taxon>
        <taxon>Paenibacillaceae</taxon>
        <taxon>Paenibacillus</taxon>
    </lineage>
</organism>